<gene>
    <name evidence="2" type="ORF">LCGC14_2374120</name>
</gene>
<reference evidence="2" key="1">
    <citation type="journal article" date="2015" name="Nature">
        <title>Complex archaea that bridge the gap between prokaryotes and eukaryotes.</title>
        <authorList>
            <person name="Spang A."/>
            <person name="Saw J.H."/>
            <person name="Jorgensen S.L."/>
            <person name="Zaremba-Niedzwiedzka K."/>
            <person name="Martijn J."/>
            <person name="Lind A.E."/>
            <person name="van Eijk R."/>
            <person name="Schleper C."/>
            <person name="Guy L."/>
            <person name="Ettema T.J."/>
        </authorList>
    </citation>
    <scope>NUCLEOTIDE SEQUENCE</scope>
</reference>
<dbReference type="EMBL" id="LAZR01035060">
    <property type="protein sequence ID" value="KKL28542.1"/>
    <property type="molecule type" value="Genomic_DNA"/>
</dbReference>
<evidence type="ECO:0000259" key="1">
    <source>
        <dbReference type="Pfam" id="PF00350"/>
    </source>
</evidence>
<feature type="domain" description="Dynamin N-terminal" evidence="1">
    <location>
        <begin position="53"/>
        <end position="99"/>
    </location>
</feature>
<feature type="domain" description="Dynamin N-terminal" evidence="1">
    <location>
        <begin position="108"/>
        <end position="183"/>
    </location>
</feature>
<organism evidence="2">
    <name type="scientific">marine sediment metagenome</name>
    <dbReference type="NCBI Taxonomy" id="412755"/>
    <lineage>
        <taxon>unclassified sequences</taxon>
        <taxon>metagenomes</taxon>
        <taxon>ecological metagenomes</taxon>
    </lineage>
</organism>
<protein>
    <recommendedName>
        <fullName evidence="1">Dynamin N-terminal domain-containing protein</fullName>
    </recommendedName>
</protein>
<name>A0A0F9CQ38_9ZZZZ</name>
<proteinExistence type="predicted"/>
<dbReference type="PANTHER" id="PTHR43681:SF1">
    <property type="entry name" value="SARCALUMENIN"/>
    <property type="match status" value="1"/>
</dbReference>
<dbReference type="InterPro" id="IPR045063">
    <property type="entry name" value="Dynamin_N"/>
</dbReference>
<comment type="caution">
    <text evidence="2">The sequence shown here is derived from an EMBL/GenBank/DDBJ whole genome shotgun (WGS) entry which is preliminary data.</text>
</comment>
<sequence>MLEVAKITETQGKLSQVVDLLEDCKKFFYRIGDITIEKKVYEMAVQMNEPLYLVVAGEYNSGKSSFINALCGERILPDGPTPSTHKITLLTYGEEKSSAEIDDHQCKMTYPLEALKEITIVDTPGTNSIIAEHQVITEGFIHRAEFVFFVTSADHPFTESERAFLQLLKGKWGRKILFILNKIDLKNEEELKEITDFIEKNFYRLFAFEPKIIAVSTKDAYNAKISGDSELLKRSNIEEVEDFTFEKMDYETKMDLKIMSPLRYLVNVFDEHKDGLDKKVGDCNAEIKSVEMFEKRLRNKKQDMRDYIHKYKTEMQSVFIRLKEKV</sequence>
<evidence type="ECO:0000313" key="2">
    <source>
        <dbReference type="EMBL" id="KKL28542.1"/>
    </source>
</evidence>
<dbReference type="InterPro" id="IPR051943">
    <property type="entry name" value="TRAFAC_Dynamin-like_GTPase"/>
</dbReference>
<feature type="non-terminal residue" evidence="2">
    <location>
        <position position="326"/>
    </location>
</feature>
<dbReference type="SUPFAM" id="SSF52540">
    <property type="entry name" value="P-loop containing nucleoside triphosphate hydrolases"/>
    <property type="match status" value="1"/>
</dbReference>
<dbReference type="InterPro" id="IPR027417">
    <property type="entry name" value="P-loop_NTPase"/>
</dbReference>
<dbReference type="Pfam" id="PF00350">
    <property type="entry name" value="Dynamin_N"/>
    <property type="match status" value="2"/>
</dbReference>
<dbReference type="AlphaFoldDB" id="A0A0F9CQ38"/>
<dbReference type="CDD" id="cd09912">
    <property type="entry name" value="DLP_2"/>
    <property type="match status" value="1"/>
</dbReference>
<dbReference type="PANTHER" id="PTHR43681">
    <property type="entry name" value="TRANSMEMBRANE GTPASE FZO"/>
    <property type="match status" value="1"/>
</dbReference>
<dbReference type="Gene3D" id="3.40.50.300">
    <property type="entry name" value="P-loop containing nucleotide triphosphate hydrolases"/>
    <property type="match status" value="1"/>
</dbReference>
<accession>A0A0F9CQ38</accession>